<dbReference type="CDD" id="cd06173">
    <property type="entry name" value="MFS_MefA_like"/>
    <property type="match status" value="1"/>
</dbReference>
<evidence type="ECO:0000256" key="5">
    <source>
        <dbReference type="ARBA" id="ARBA00023136"/>
    </source>
</evidence>
<keyword evidence="4 6" id="KW-1133">Transmembrane helix</keyword>
<dbReference type="EMBL" id="SMBX01000003">
    <property type="protein sequence ID" value="TCV00451.1"/>
    <property type="molecule type" value="Genomic_DNA"/>
</dbReference>
<keyword evidence="3 6" id="KW-0812">Transmembrane</keyword>
<evidence type="ECO:0000313" key="8">
    <source>
        <dbReference type="EMBL" id="TCV00451.1"/>
    </source>
</evidence>
<dbReference type="AlphaFoldDB" id="A0A4R3V913"/>
<dbReference type="Pfam" id="PF07690">
    <property type="entry name" value="MFS_1"/>
    <property type="match status" value="1"/>
</dbReference>
<evidence type="ECO:0000259" key="7">
    <source>
        <dbReference type="PROSITE" id="PS50850"/>
    </source>
</evidence>
<feature type="domain" description="Major facilitator superfamily (MFS) profile" evidence="7">
    <location>
        <begin position="9"/>
        <end position="393"/>
    </location>
</feature>
<dbReference type="RefSeq" id="WP_132475010.1">
    <property type="nucleotide sequence ID" value="NZ_JBHRVM010000001.1"/>
</dbReference>
<feature type="transmembrane region" description="Helical" evidence="6">
    <location>
        <begin position="217"/>
        <end position="239"/>
    </location>
</feature>
<feature type="transmembrane region" description="Helical" evidence="6">
    <location>
        <begin position="281"/>
        <end position="300"/>
    </location>
</feature>
<dbReference type="InterPro" id="IPR036259">
    <property type="entry name" value="MFS_trans_sf"/>
</dbReference>
<dbReference type="InterPro" id="IPR011701">
    <property type="entry name" value="MFS"/>
</dbReference>
<dbReference type="GO" id="GO:0022857">
    <property type="term" value="F:transmembrane transporter activity"/>
    <property type="evidence" value="ECO:0007669"/>
    <property type="project" value="InterPro"/>
</dbReference>
<evidence type="ECO:0000256" key="1">
    <source>
        <dbReference type="ARBA" id="ARBA00004651"/>
    </source>
</evidence>
<reference evidence="8 9" key="1">
    <citation type="submission" date="2019-03" db="EMBL/GenBank/DDBJ databases">
        <title>Genomic Encyclopedia of Type Strains, Phase IV (KMG-IV): sequencing the most valuable type-strain genomes for metagenomic binning, comparative biology and taxonomic classification.</title>
        <authorList>
            <person name="Goeker M."/>
        </authorList>
    </citation>
    <scope>NUCLEOTIDE SEQUENCE [LARGE SCALE GENOMIC DNA]</scope>
    <source>
        <strain evidence="8 9">DSM 100048</strain>
    </source>
</reference>
<dbReference type="PANTHER" id="PTHR23513">
    <property type="entry name" value="INTEGRAL MEMBRANE EFFLUX PROTEIN-RELATED"/>
    <property type="match status" value="1"/>
</dbReference>
<evidence type="ECO:0000256" key="6">
    <source>
        <dbReference type="SAM" id="Phobius"/>
    </source>
</evidence>
<comment type="caution">
    <text evidence="8">The sequence shown here is derived from an EMBL/GenBank/DDBJ whole genome shotgun (WGS) entry which is preliminary data.</text>
</comment>
<gene>
    <name evidence="8" type="ORF">EV686_10331</name>
</gene>
<feature type="transmembrane region" description="Helical" evidence="6">
    <location>
        <begin position="370"/>
        <end position="389"/>
    </location>
</feature>
<dbReference type="SUPFAM" id="SSF103473">
    <property type="entry name" value="MFS general substrate transporter"/>
    <property type="match status" value="1"/>
</dbReference>
<dbReference type="InterPro" id="IPR020846">
    <property type="entry name" value="MFS_dom"/>
</dbReference>
<feature type="transmembrane region" description="Helical" evidence="6">
    <location>
        <begin position="12"/>
        <end position="33"/>
    </location>
</feature>
<feature type="transmembrane region" description="Helical" evidence="6">
    <location>
        <begin position="251"/>
        <end position="269"/>
    </location>
</feature>
<evidence type="ECO:0000256" key="3">
    <source>
        <dbReference type="ARBA" id="ARBA00022692"/>
    </source>
</evidence>
<dbReference type="Gene3D" id="1.20.1250.20">
    <property type="entry name" value="MFS general substrate transporter like domains"/>
    <property type="match status" value="2"/>
</dbReference>
<proteinExistence type="predicted"/>
<organism evidence="8 9">
    <name type="scientific">Paracandidimonas soli</name>
    <dbReference type="NCBI Taxonomy" id="1917182"/>
    <lineage>
        <taxon>Bacteria</taxon>
        <taxon>Pseudomonadati</taxon>
        <taxon>Pseudomonadota</taxon>
        <taxon>Betaproteobacteria</taxon>
        <taxon>Burkholderiales</taxon>
        <taxon>Alcaligenaceae</taxon>
        <taxon>Paracandidimonas</taxon>
    </lineage>
</organism>
<dbReference type="GO" id="GO:0005886">
    <property type="term" value="C:plasma membrane"/>
    <property type="evidence" value="ECO:0007669"/>
    <property type="project" value="UniProtKB-SubCell"/>
</dbReference>
<dbReference type="Proteomes" id="UP000294692">
    <property type="component" value="Unassembled WGS sequence"/>
</dbReference>
<keyword evidence="2" id="KW-1003">Cell membrane</keyword>
<dbReference type="OrthoDB" id="4368225at2"/>
<name>A0A4R3V913_9BURK</name>
<feature type="transmembrane region" description="Helical" evidence="6">
    <location>
        <begin position="45"/>
        <end position="65"/>
    </location>
</feature>
<evidence type="ECO:0000256" key="2">
    <source>
        <dbReference type="ARBA" id="ARBA00022475"/>
    </source>
</evidence>
<dbReference type="PANTHER" id="PTHR23513:SF6">
    <property type="entry name" value="MAJOR FACILITATOR SUPERFAMILY ASSOCIATED DOMAIN-CONTAINING PROTEIN"/>
    <property type="match status" value="1"/>
</dbReference>
<accession>A0A4R3V913</accession>
<keyword evidence="5 6" id="KW-0472">Membrane</keyword>
<comment type="subcellular location">
    <subcellularLocation>
        <location evidence="1">Cell membrane</location>
        <topology evidence="1">Multi-pass membrane protein</topology>
    </subcellularLocation>
</comment>
<protein>
    <submittedName>
        <fullName evidence="8">H+ antiporter protein</fullName>
    </submittedName>
</protein>
<evidence type="ECO:0000313" key="9">
    <source>
        <dbReference type="Proteomes" id="UP000294692"/>
    </source>
</evidence>
<keyword evidence="9" id="KW-1185">Reference proteome</keyword>
<dbReference type="PROSITE" id="PS50850">
    <property type="entry name" value="MFS"/>
    <property type="match status" value="1"/>
</dbReference>
<evidence type="ECO:0000256" key="4">
    <source>
        <dbReference type="ARBA" id="ARBA00022989"/>
    </source>
</evidence>
<sequence>MLSVLKNRTYRHLFAAQVIALVGTGLMTVALGLLAYDLAGADAGVVLGTALAIKMLAYVGVAPVAQAFADRLPRRSLLVALDLIRASIALSLPFVSEIWQIYVLIFVLQAASAGFTPTFQATIPDILPDEDEYTKALSLSRLAYDLESLVSPMLAAALLTVISFHNLFAGTVLGFLVSAALVVSVRLPSTVPGPRRGIWERITRGTRIYLATPRLRGLLAISLAVAAAGSMVIVNTVVIVKARFGLGESEVAWALASFGGGSMIAAFALPRLLGKLADRPVMIAGAAMLVLGTAAGAMISSYVGLLVIWVVVGFGYSTAQTPSGRLLRRSAHPEDRPAVFAAQFALSHLCWLIAYPLAGRFGVAFGLQSTFVIMSLIGLAGVGLALRLWPASDSSDIPHDHPDLPPDHPHLREYTNQGVHRHPQIVDDLHRDWTRV</sequence>